<proteinExistence type="predicted"/>
<reference evidence="1 2" key="1">
    <citation type="journal article" date="2010" name="Science">
        <title>Genomic comparison of the ants Camponotus floridanus and Harpegnathos saltator.</title>
        <authorList>
            <person name="Bonasio R."/>
            <person name="Zhang G."/>
            <person name="Ye C."/>
            <person name="Mutti N.S."/>
            <person name="Fang X."/>
            <person name="Qin N."/>
            <person name="Donahue G."/>
            <person name="Yang P."/>
            <person name="Li Q."/>
            <person name="Li C."/>
            <person name="Zhang P."/>
            <person name="Huang Z."/>
            <person name="Berger S.L."/>
            <person name="Reinberg D."/>
            <person name="Wang J."/>
            <person name="Liebig J."/>
        </authorList>
    </citation>
    <scope>NUCLEOTIDE SEQUENCE [LARGE SCALE GENOMIC DNA]</scope>
    <source>
        <strain evidence="1 2">R22 G/1</strain>
    </source>
</reference>
<protein>
    <submittedName>
        <fullName evidence="1">Uncharacterized protein</fullName>
    </submittedName>
</protein>
<evidence type="ECO:0000313" key="1">
    <source>
        <dbReference type="EMBL" id="EFN88023.1"/>
    </source>
</evidence>
<dbReference type="Proteomes" id="UP000008237">
    <property type="component" value="Unassembled WGS sequence"/>
</dbReference>
<keyword evidence="2" id="KW-1185">Reference proteome</keyword>
<dbReference type="EMBL" id="GL446321">
    <property type="protein sequence ID" value="EFN88023.1"/>
    <property type="molecule type" value="Genomic_DNA"/>
</dbReference>
<dbReference type="AlphaFoldDB" id="E2B8F5"/>
<organism evidence="2">
    <name type="scientific">Harpegnathos saltator</name>
    <name type="common">Jerdon's jumping ant</name>
    <dbReference type="NCBI Taxonomy" id="610380"/>
    <lineage>
        <taxon>Eukaryota</taxon>
        <taxon>Metazoa</taxon>
        <taxon>Ecdysozoa</taxon>
        <taxon>Arthropoda</taxon>
        <taxon>Hexapoda</taxon>
        <taxon>Insecta</taxon>
        <taxon>Pterygota</taxon>
        <taxon>Neoptera</taxon>
        <taxon>Endopterygota</taxon>
        <taxon>Hymenoptera</taxon>
        <taxon>Apocrita</taxon>
        <taxon>Aculeata</taxon>
        <taxon>Formicoidea</taxon>
        <taxon>Formicidae</taxon>
        <taxon>Ponerinae</taxon>
        <taxon>Ponerini</taxon>
        <taxon>Harpegnathos</taxon>
    </lineage>
</organism>
<gene>
    <name evidence="1" type="ORF">EAI_06539</name>
</gene>
<dbReference type="InParanoid" id="E2B8F5"/>
<evidence type="ECO:0000313" key="2">
    <source>
        <dbReference type="Proteomes" id="UP000008237"/>
    </source>
</evidence>
<accession>E2B8F5</accession>
<sequence length="125" mass="14132">MATSNETHTIGIINVIVLFCRKHSVSPAALDTIIKSYEFNFVQLAMAKELNNQLFEEETFVEMESLDFLNTDQAINPSIPEPDDDFEDENDVITISQDKDSEPSLAQVDVVMISNDDPDYKDEVK</sequence>
<name>E2B8F5_HARSA</name>